<feature type="transmembrane region" description="Helical" evidence="6">
    <location>
        <begin position="40"/>
        <end position="61"/>
    </location>
</feature>
<evidence type="ECO:0000256" key="1">
    <source>
        <dbReference type="ARBA" id="ARBA00004141"/>
    </source>
</evidence>
<sequence length="303" mass="32571">MLSPSVILQGCGAETVIFFLSVLSSAVICPALGRYCKDAITVLIALGAACLTGDAIFHLLPHALSQHHDDDAGGTESTHNVLLWRSFLVVCSIYSFYLFHLFFQVMEGGHSHSHTTSPDPLENKGLLEAETKAKREQSATKINKTLIGTILVGEVLHTSCDGIAIGAAFSKSLGDGLSTTLAVLFHEIPHAVGDFAIFVSSGLRFREALGLLCFCYLCSYAGILVGATLSASLNMTPWIFAVIAGMFLYVALAEMVPEMFASITSRSDKKGRVIFLQNLGLLLGFAIMMTLAVFEETIRTSLQ</sequence>
<evidence type="ECO:0000313" key="7">
    <source>
        <dbReference type="EMBL" id="CAH3119573.1"/>
    </source>
</evidence>
<dbReference type="InterPro" id="IPR003689">
    <property type="entry name" value="ZIP"/>
</dbReference>
<dbReference type="EMBL" id="CALNXJ010000017">
    <property type="protein sequence ID" value="CAH3119573.1"/>
    <property type="molecule type" value="Genomic_DNA"/>
</dbReference>
<keyword evidence="5 6" id="KW-0472">Membrane</keyword>
<evidence type="ECO:0000256" key="2">
    <source>
        <dbReference type="ARBA" id="ARBA00006939"/>
    </source>
</evidence>
<evidence type="ECO:0000256" key="6">
    <source>
        <dbReference type="SAM" id="Phobius"/>
    </source>
</evidence>
<feature type="transmembrane region" description="Helical" evidence="6">
    <location>
        <begin position="208"/>
        <end position="229"/>
    </location>
</feature>
<feature type="transmembrane region" description="Helical" evidence="6">
    <location>
        <begin position="6"/>
        <end position="28"/>
    </location>
</feature>
<dbReference type="InterPro" id="IPR050799">
    <property type="entry name" value="ZIP_Transporter"/>
</dbReference>
<dbReference type="PANTHER" id="PTHR12191">
    <property type="entry name" value="SOLUTE CARRIER FAMILY 39"/>
    <property type="match status" value="1"/>
</dbReference>
<dbReference type="GO" id="GO:0005385">
    <property type="term" value="F:zinc ion transmembrane transporter activity"/>
    <property type="evidence" value="ECO:0007669"/>
    <property type="project" value="TreeGrafter"/>
</dbReference>
<dbReference type="Proteomes" id="UP001159428">
    <property type="component" value="Unassembled WGS sequence"/>
</dbReference>
<name>A0AAU9WN54_9CNID</name>
<dbReference type="GO" id="GO:0140410">
    <property type="term" value="F:monoatomic cation:bicarbonate symporter activity"/>
    <property type="evidence" value="ECO:0007669"/>
    <property type="project" value="TreeGrafter"/>
</dbReference>
<evidence type="ECO:0000313" key="8">
    <source>
        <dbReference type="Proteomes" id="UP001159428"/>
    </source>
</evidence>
<feature type="transmembrane region" description="Helical" evidence="6">
    <location>
        <begin position="81"/>
        <end position="103"/>
    </location>
</feature>
<comment type="subcellular location">
    <subcellularLocation>
        <location evidence="1">Membrane</location>
        <topology evidence="1">Multi-pass membrane protein</topology>
    </subcellularLocation>
</comment>
<dbReference type="GO" id="GO:0005886">
    <property type="term" value="C:plasma membrane"/>
    <property type="evidence" value="ECO:0007669"/>
    <property type="project" value="TreeGrafter"/>
</dbReference>
<dbReference type="AlphaFoldDB" id="A0AAU9WN54"/>
<accession>A0AAU9WN54</accession>
<gene>
    <name evidence="7" type="ORF">PMEA_00008345</name>
</gene>
<feature type="transmembrane region" description="Helical" evidence="6">
    <location>
        <begin position="235"/>
        <end position="252"/>
    </location>
</feature>
<proteinExistence type="inferred from homology"/>
<organism evidence="7 8">
    <name type="scientific">Pocillopora meandrina</name>
    <dbReference type="NCBI Taxonomy" id="46732"/>
    <lineage>
        <taxon>Eukaryota</taxon>
        <taxon>Metazoa</taxon>
        <taxon>Cnidaria</taxon>
        <taxon>Anthozoa</taxon>
        <taxon>Hexacorallia</taxon>
        <taxon>Scleractinia</taxon>
        <taxon>Astrocoeniina</taxon>
        <taxon>Pocilloporidae</taxon>
        <taxon>Pocillopora</taxon>
    </lineage>
</organism>
<comment type="caution">
    <text evidence="7">The sequence shown here is derived from an EMBL/GenBank/DDBJ whole genome shotgun (WGS) entry which is preliminary data.</text>
</comment>
<evidence type="ECO:0000256" key="4">
    <source>
        <dbReference type="ARBA" id="ARBA00022989"/>
    </source>
</evidence>
<dbReference type="GO" id="GO:0030003">
    <property type="term" value="P:intracellular monoatomic cation homeostasis"/>
    <property type="evidence" value="ECO:0007669"/>
    <property type="project" value="TreeGrafter"/>
</dbReference>
<comment type="similarity">
    <text evidence="2">Belongs to the ZIP transporter (TC 2.A.5) family.</text>
</comment>
<dbReference type="GO" id="GO:0071578">
    <property type="term" value="P:zinc ion import across plasma membrane"/>
    <property type="evidence" value="ECO:0007669"/>
    <property type="project" value="TreeGrafter"/>
</dbReference>
<reference evidence="7 8" key="1">
    <citation type="submission" date="2022-05" db="EMBL/GenBank/DDBJ databases">
        <authorList>
            <consortium name="Genoscope - CEA"/>
            <person name="William W."/>
        </authorList>
    </citation>
    <scope>NUCLEOTIDE SEQUENCE [LARGE SCALE GENOMIC DNA]</scope>
</reference>
<evidence type="ECO:0000256" key="5">
    <source>
        <dbReference type="ARBA" id="ARBA00023136"/>
    </source>
</evidence>
<keyword evidence="3 6" id="KW-0812">Transmembrane</keyword>
<feature type="transmembrane region" description="Helical" evidence="6">
    <location>
        <begin position="273"/>
        <end position="294"/>
    </location>
</feature>
<evidence type="ECO:0000256" key="3">
    <source>
        <dbReference type="ARBA" id="ARBA00022692"/>
    </source>
</evidence>
<keyword evidence="4 6" id="KW-1133">Transmembrane helix</keyword>
<dbReference type="PANTHER" id="PTHR12191:SF37">
    <property type="entry name" value="ZINC TRANSPORTER FOI"/>
    <property type="match status" value="1"/>
</dbReference>
<protein>
    <submittedName>
        <fullName evidence="7">Uncharacterized protein</fullName>
    </submittedName>
</protein>
<dbReference type="Pfam" id="PF02535">
    <property type="entry name" value="Zip"/>
    <property type="match status" value="1"/>
</dbReference>
<keyword evidence="8" id="KW-1185">Reference proteome</keyword>